<feature type="compositionally biased region" description="Acidic residues" evidence="1">
    <location>
        <begin position="73"/>
        <end position="103"/>
    </location>
</feature>
<accession>A0A388MCB4</accession>
<organism evidence="2 3">
    <name type="scientific">Chara braunii</name>
    <name type="common">Braun's stonewort</name>
    <dbReference type="NCBI Taxonomy" id="69332"/>
    <lineage>
        <taxon>Eukaryota</taxon>
        <taxon>Viridiplantae</taxon>
        <taxon>Streptophyta</taxon>
        <taxon>Charophyceae</taxon>
        <taxon>Charales</taxon>
        <taxon>Characeae</taxon>
        <taxon>Chara</taxon>
    </lineage>
</organism>
<dbReference type="Proteomes" id="UP000265515">
    <property type="component" value="Unassembled WGS sequence"/>
</dbReference>
<evidence type="ECO:0000256" key="1">
    <source>
        <dbReference type="SAM" id="MobiDB-lite"/>
    </source>
</evidence>
<protein>
    <submittedName>
        <fullName evidence="2">Uncharacterized protein</fullName>
    </submittedName>
</protein>
<comment type="caution">
    <text evidence="2">The sequence shown here is derived from an EMBL/GenBank/DDBJ whole genome shotgun (WGS) entry which is preliminary data.</text>
</comment>
<proteinExistence type="predicted"/>
<dbReference type="EMBL" id="BFEA01001007">
    <property type="protein sequence ID" value="GBG92145.1"/>
    <property type="molecule type" value="Genomic_DNA"/>
</dbReference>
<dbReference type="OrthoDB" id="6513042at2759"/>
<reference evidence="2 3" key="1">
    <citation type="journal article" date="2018" name="Cell">
        <title>The Chara Genome: Secondary Complexity and Implications for Plant Terrestrialization.</title>
        <authorList>
            <person name="Nishiyama T."/>
            <person name="Sakayama H."/>
            <person name="Vries J.D."/>
            <person name="Buschmann H."/>
            <person name="Saint-Marcoux D."/>
            <person name="Ullrich K.K."/>
            <person name="Haas F.B."/>
            <person name="Vanderstraeten L."/>
            <person name="Becker D."/>
            <person name="Lang D."/>
            <person name="Vosolsobe S."/>
            <person name="Rombauts S."/>
            <person name="Wilhelmsson P.K.I."/>
            <person name="Janitza P."/>
            <person name="Kern R."/>
            <person name="Heyl A."/>
            <person name="Rumpler F."/>
            <person name="Villalobos L.I.A.C."/>
            <person name="Clay J.M."/>
            <person name="Skokan R."/>
            <person name="Toyoda A."/>
            <person name="Suzuki Y."/>
            <person name="Kagoshima H."/>
            <person name="Schijlen E."/>
            <person name="Tajeshwar N."/>
            <person name="Catarino B."/>
            <person name="Hetherington A.J."/>
            <person name="Saltykova A."/>
            <person name="Bonnot C."/>
            <person name="Breuninger H."/>
            <person name="Symeonidi A."/>
            <person name="Radhakrishnan G.V."/>
            <person name="Van Nieuwerburgh F."/>
            <person name="Deforce D."/>
            <person name="Chang C."/>
            <person name="Karol K.G."/>
            <person name="Hedrich R."/>
            <person name="Ulvskov P."/>
            <person name="Glockner G."/>
            <person name="Delwiche C.F."/>
            <person name="Petrasek J."/>
            <person name="Van de Peer Y."/>
            <person name="Friml J."/>
            <person name="Beilby M."/>
            <person name="Dolan L."/>
            <person name="Kohara Y."/>
            <person name="Sugano S."/>
            <person name="Fujiyama A."/>
            <person name="Delaux P.-M."/>
            <person name="Quint M."/>
            <person name="TheiBen G."/>
            <person name="Hagemann M."/>
            <person name="Harholt J."/>
            <person name="Dunand C."/>
            <person name="Zachgo S."/>
            <person name="Langdale J."/>
            <person name="Maumus F."/>
            <person name="Straeten D.V.D."/>
            <person name="Gould S.B."/>
            <person name="Rensing S.A."/>
        </authorList>
    </citation>
    <scope>NUCLEOTIDE SEQUENCE [LARGE SCALE GENOMIC DNA]</scope>
    <source>
        <strain evidence="2 3">S276</strain>
    </source>
</reference>
<sequence length="181" mass="20502">MVGALEDKSGLVYLTRLQKTVLLWDYYAIQAKLEKFAGAGKKRKRQTGNDDEEGDKGDSTDGVDVAKKGKTEENDEEEEEEEEGEEEAEGEEKEEEEEEDDEELSKLRDVPVRFTDINDYLSVFEPLLLEECKVQILRGEQDAGKRSQNADNDCCTNSLTSFARLLRAELVQQSLSATFHI</sequence>
<feature type="region of interest" description="Disordered" evidence="1">
    <location>
        <begin position="39"/>
        <end position="107"/>
    </location>
</feature>
<dbReference type="Gramene" id="GBG92145">
    <property type="protein sequence ID" value="GBG92145"/>
    <property type="gene ID" value="CBR_g54446"/>
</dbReference>
<evidence type="ECO:0000313" key="3">
    <source>
        <dbReference type="Proteomes" id="UP000265515"/>
    </source>
</evidence>
<gene>
    <name evidence="2" type="ORF">CBR_g54446</name>
</gene>
<name>A0A388MCB4_CHABU</name>
<keyword evidence="3" id="KW-1185">Reference proteome</keyword>
<evidence type="ECO:0000313" key="2">
    <source>
        <dbReference type="EMBL" id="GBG92145.1"/>
    </source>
</evidence>
<feature type="compositionally biased region" description="Basic and acidic residues" evidence="1">
    <location>
        <begin position="56"/>
        <end position="72"/>
    </location>
</feature>
<dbReference type="AlphaFoldDB" id="A0A388MCB4"/>